<organism evidence="1">
    <name type="scientific">White sturgeon adenovirus 1</name>
    <dbReference type="NCBI Taxonomy" id="2580388"/>
    <lineage>
        <taxon>Viruses</taxon>
        <taxon>Varidnaviria</taxon>
        <taxon>Bamfordvirae</taxon>
        <taxon>Preplasmiviricota</taxon>
        <taxon>Polisuviricotina</taxon>
        <taxon>Pharingeaviricetes</taxon>
        <taxon>Rowavirales</taxon>
        <taxon>Adenoviridae</taxon>
        <taxon>Ichtadenovirus</taxon>
        <taxon>Ichtadenovirus acipenseris</taxon>
        <taxon>Sturgeon ichtadenovirus A</taxon>
    </lineage>
</organism>
<dbReference type="EMBL" id="MK101347">
    <property type="protein sequence ID" value="QCQ84171.1"/>
    <property type="molecule type" value="Genomic_DNA"/>
</dbReference>
<evidence type="ECO:0000313" key="1">
    <source>
        <dbReference type="EMBL" id="QCQ84171.1"/>
    </source>
</evidence>
<accession>A0A4P8PIP9</accession>
<dbReference type="RefSeq" id="YP_010790543.1">
    <property type="nucleotide sequence ID" value="NC_075448.1"/>
</dbReference>
<protein>
    <submittedName>
        <fullName evidence="1">ORF23</fullName>
    </submittedName>
</protein>
<evidence type="ECO:0000313" key="2">
    <source>
        <dbReference type="Proteomes" id="UP000318653"/>
    </source>
</evidence>
<keyword evidence="2" id="KW-1185">Reference proteome</keyword>
<dbReference type="Proteomes" id="UP000318653">
    <property type="component" value="Segment"/>
</dbReference>
<reference evidence="1" key="1">
    <citation type="journal article" date="2019" name="Infect. Genet. Evol.">
        <title>Unconventional gene arrangement and content revealed by full genome analysis of the white sturgeon adenovirus, the single member of the genus Ichtadenovirus.</title>
        <authorList>
            <person name="Doszpoly A."/>
            <person name="Harrach B."/>
            <person name="LaPatra S."/>
            <person name="Benko M."/>
        </authorList>
    </citation>
    <scope>NUCLEOTIDE SEQUENCE</scope>
    <source>
        <strain evidence="1">WSAdV1/1996</strain>
    </source>
</reference>
<name>A0A4P8PIP9_9ADEN</name>
<sequence length="176" mass="19961">MKVLIFLLLSTLEARPYNEQESSDYWDALPNCGFCDGYDLGYYAVQGKKVRFDSDTEFLTVTGASCSSDIHYKNGRRYCFVEGSETSWLWGWDYSSKLNTPQLYINDPTSSGPCKKTPSVTVSGSKQYMQCEIIGNVLRPCAPVACKQHGWVCIPKFVFNRCNEFHGMHCLDRNGK</sequence>
<dbReference type="KEGG" id="vg:80527948"/>
<proteinExistence type="predicted"/>
<dbReference type="GeneID" id="80527948"/>